<sequence>MCSACNASSRNVGSFKSEQALITKLFWCILRFSSMASPSSKWSAFSNRLHVTHLSNYIALDLEHKYPLRCSSRHGQEGGSLVLEAKEI</sequence>
<dbReference type="KEGG" id="egl:EGR_06552"/>
<name>W6UBS5_ECHGR</name>
<dbReference type="AlphaFoldDB" id="W6UBS5"/>
<keyword evidence="2" id="KW-1185">Reference proteome</keyword>
<dbReference type="Proteomes" id="UP000019149">
    <property type="component" value="Unassembled WGS sequence"/>
</dbReference>
<gene>
    <name evidence="1" type="ORF">EGR_06552</name>
</gene>
<protein>
    <submittedName>
        <fullName evidence="1">Uncharacterized protein</fullName>
    </submittedName>
</protein>
<dbReference type="RefSeq" id="XP_024349761.1">
    <property type="nucleotide sequence ID" value="XM_024495801.1"/>
</dbReference>
<evidence type="ECO:0000313" key="2">
    <source>
        <dbReference type="Proteomes" id="UP000019149"/>
    </source>
</evidence>
<organism evidence="1 2">
    <name type="scientific">Echinococcus granulosus</name>
    <name type="common">Hydatid tapeworm</name>
    <dbReference type="NCBI Taxonomy" id="6210"/>
    <lineage>
        <taxon>Eukaryota</taxon>
        <taxon>Metazoa</taxon>
        <taxon>Spiralia</taxon>
        <taxon>Lophotrochozoa</taxon>
        <taxon>Platyhelminthes</taxon>
        <taxon>Cestoda</taxon>
        <taxon>Eucestoda</taxon>
        <taxon>Cyclophyllidea</taxon>
        <taxon>Taeniidae</taxon>
        <taxon>Echinococcus</taxon>
        <taxon>Echinococcus granulosus group</taxon>
    </lineage>
</organism>
<accession>W6UBS5</accession>
<evidence type="ECO:0000313" key="1">
    <source>
        <dbReference type="EMBL" id="EUB58565.1"/>
    </source>
</evidence>
<proteinExistence type="predicted"/>
<dbReference type="CTD" id="36342267"/>
<reference evidence="1 2" key="1">
    <citation type="journal article" date="2013" name="Nat. Genet.">
        <title>The genome of the hydatid tapeworm Echinococcus granulosus.</title>
        <authorList>
            <person name="Zheng H."/>
            <person name="Zhang W."/>
            <person name="Zhang L."/>
            <person name="Zhang Z."/>
            <person name="Li J."/>
            <person name="Lu G."/>
            <person name="Zhu Y."/>
            <person name="Wang Y."/>
            <person name="Huang Y."/>
            <person name="Liu J."/>
            <person name="Kang H."/>
            <person name="Chen J."/>
            <person name="Wang L."/>
            <person name="Chen A."/>
            <person name="Yu S."/>
            <person name="Gao Z."/>
            <person name="Jin L."/>
            <person name="Gu W."/>
            <person name="Wang Z."/>
            <person name="Zhao L."/>
            <person name="Shi B."/>
            <person name="Wen H."/>
            <person name="Lin R."/>
            <person name="Jones M.K."/>
            <person name="Brejova B."/>
            <person name="Vinar T."/>
            <person name="Zhao G."/>
            <person name="McManus D.P."/>
            <person name="Chen Z."/>
            <person name="Zhou Y."/>
            <person name="Wang S."/>
        </authorList>
    </citation>
    <scope>NUCLEOTIDE SEQUENCE [LARGE SCALE GENOMIC DNA]</scope>
</reference>
<comment type="caution">
    <text evidence="1">The sequence shown here is derived from an EMBL/GenBank/DDBJ whole genome shotgun (WGS) entry which is preliminary data.</text>
</comment>
<dbReference type="EMBL" id="APAU02000059">
    <property type="protein sequence ID" value="EUB58565.1"/>
    <property type="molecule type" value="Genomic_DNA"/>
</dbReference>
<dbReference type="GeneID" id="36342267"/>